<evidence type="ECO:0000256" key="1">
    <source>
        <dbReference type="SAM" id="MobiDB-lite"/>
    </source>
</evidence>
<dbReference type="AlphaFoldDB" id="Q3IBK4"/>
<protein>
    <recommendedName>
        <fullName evidence="3">YkgJ family cysteine cluster protein</fullName>
    </recommendedName>
</protein>
<organism evidence="2">
    <name type="scientific">uncultured sulfate-reducing bacterium</name>
    <dbReference type="NCBI Taxonomy" id="153939"/>
    <lineage>
        <taxon>Bacteria</taxon>
        <taxon>environmental samples</taxon>
    </lineage>
</organism>
<proteinExistence type="predicted"/>
<dbReference type="InterPro" id="IPR005358">
    <property type="entry name" value="Puta_zinc/iron-chelating_dom"/>
</dbReference>
<name>Q3IBK4_9BACT</name>
<gene>
    <name evidence="2" type="ORF">ws7f8_6</name>
</gene>
<feature type="region of interest" description="Disordered" evidence="1">
    <location>
        <begin position="285"/>
        <end position="304"/>
    </location>
</feature>
<reference evidence="2" key="1">
    <citation type="journal article" date="2005" name="J. Bacteriol.">
        <title>Clustered genes related to sulfate respiration in uncultured prokaryotes support the theory of their concomitant horizontal transfer.</title>
        <authorList>
            <person name="Mussmann M."/>
            <person name="Richter M."/>
            <person name="Lombardot T."/>
            <person name="Meyerdierks A."/>
            <person name="Kuever J."/>
            <person name="Kube M."/>
            <person name="Glockner F.O."/>
            <person name="Amann R."/>
        </authorList>
    </citation>
    <scope>NUCLEOTIDE SEQUENCE</scope>
</reference>
<accession>Q3IBK4</accession>
<evidence type="ECO:0000313" key="2">
    <source>
        <dbReference type="EMBL" id="CAJ31199.1"/>
    </source>
</evidence>
<dbReference type="Pfam" id="PF03692">
    <property type="entry name" value="CxxCxxCC"/>
    <property type="match status" value="1"/>
</dbReference>
<evidence type="ECO:0008006" key="3">
    <source>
        <dbReference type="Google" id="ProtNLM"/>
    </source>
</evidence>
<dbReference type="PANTHER" id="PTHR35866">
    <property type="entry name" value="PUTATIVE-RELATED"/>
    <property type="match status" value="1"/>
</dbReference>
<sequence>MSDEEHSSLPLDARQELVEKILKDYPRLGPDDRFKFACHPGVSCFNRCCGDVNIFLSPYDVLRMKNRLGMKSGDFLDQHVLLPVQKDMKTPVVVLRMNDDEGKTCPFLTQEGCGIYSDRPWPCRMYPLGQAAQKDTPDGWRGDRFYFLMQEEMCKGFEEAREWSVQEWLDSQGIDDYDFWGEGFKELALHQYFEDGGTLSPEKMHMLYTACYDLDKFREFVFESTLLERFDVDEDFVEEMRNDEEALLRFAFLWLRFSLFGEPTMKPRAEVVEAFKGKLDKQEVFKKDSAEETPAEQGHGGEVR</sequence>
<dbReference type="PANTHER" id="PTHR35866:SF1">
    <property type="entry name" value="YKGJ FAMILY CYSTEINE CLUSTER PROTEIN"/>
    <property type="match status" value="1"/>
</dbReference>
<dbReference type="EMBL" id="CT025836">
    <property type="protein sequence ID" value="CAJ31199.1"/>
    <property type="molecule type" value="Genomic_DNA"/>
</dbReference>